<reference evidence="1" key="2">
    <citation type="submission" date="2021-02" db="EMBL/GenBank/DDBJ databases">
        <title>Aspergillus chevalieri M1 genome sequence.</title>
        <authorList>
            <person name="Kadooka C."/>
            <person name="Mori K."/>
            <person name="Futagami T."/>
        </authorList>
    </citation>
    <scope>NUCLEOTIDE SEQUENCE</scope>
    <source>
        <strain evidence="1">M1</strain>
    </source>
</reference>
<dbReference type="RefSeq" id="XP_043140681.1">
    <property type="nucleotide sequence ID" value="XM_043283398.1"/>
</dbReference>
<reference evidence="1" key="1">
    <citation type="submission" date="2021-01" db="EMBL/GenBank/DDBJ databases">
        <authorList>
            <consortium name="Aspergillus chevalieri M1 genome sequencing consortium"/>
            <person name="Kazuki M."/>
            <person name="Futagami T."/>
        </authorList>
    </citation>
    <scope>NUCLEOTIDE SEQUENCE</scope>
    <source>
        <strain evidence="1">M1</strain>
    </source>
</reference>
<dbReference type="KEGG" id="ache:ACHE_80068A"/>
<dbReference type="EMBL" id="AP024423">
    <property type="protein sequence ID" value="BCR92168.1"/>
    <property type="molecule type" value="Genomic_DNA"/>
</dbReference>
<dbReference type="AlphaFoldDB" id="A0A7R7VXN1"/>
<proteinExistence type="predicted"/>
<gene>
    <name evidence="1" type="ORF">ACHE_80068A</name>
</gene>
<name>A0A7R7VXN1_ASPCH</name>
<evidence type="ECO:0000313" key="1">
    <source>
        <dbReference type="EMBL" id="BCR92168.1"/>
    </source>
</evidence>
<sequence length="67" mass="7500">MDEFPRTLGDTQRKAIKVSLDNYVESVLAHNNAVVEYNAAVQQLQEARKNQKYCTDQMSSAANIGLI</sequence>
<evidence type="ECO:0000313" key="2">
    <source>
        <dbReference type="Proteomes" id="UP000637239"/>
    </source>
</evidence>
<dbReference type="GeneID" id="66986517"/>
<keyword evidence="2" id="KW-1185">Reference proteome</keyword>
<organism evidence="1 2">
    <name type="scientific">Aspergillus chevalieri</name>
    <name type="common">Eurotium chevalieri</name>
    <dbReference type="NCBI Taxonomy" id="182096"/>
    <lineage>
        <taxon>Eukaryota</taxon>
        <taxon>Fungi</taxon>
        <taxon>Dikarya</taxon>
        <taxon>Ascomycota</taxon>
        <taxon>Pezizomycotina</taxon>
        <taxon>Eurotiomycetes</taxon>
        <taxon>Eurotiomycetidae</taxon>
        <taxon>Eurotiales</taxon>
        <taxon>Aspergillaceae</taxon>
        <taxon>Aspergillus</taxon>
        <taxon>Aspergillus subgen. Aspergillus</taxon>
    </lineage>
</organism>
<dbReference type="Proteomes" id="UP000637239">
    <property type="component" value="Chromosome 8"/>
</dbReference>
<accession>A0A7R7VXN1</accession>
<protein>
    <submittedName>
        <fullName evidence="1">Uncharacterized protein</fullName>
    </submittedName>
</protein>